<dbReference type="GO" id="GO:0005886">
    <property type="term" value="C:plasma membrane"/>
    <property type="evidence" value="ECO:0007669"/>
    <property type="project" value="UniProtKB-SubCell"/>
</dbReference>
<dbReference type="RefSeq" id="WP_196101891.1">
    <property type="nucleotide sequence ID" value="NZ_CP064942.1"/>
</dbReference>
<feature type="transmembrane region" description="Helical" evidence="7">
    <location>
        <begin position="325"/>
        <end position="347"/>
    </location>
</feature>
<feature type="transmembrane region" description="Helical" evidence="7">
    <location>
        <begin position="56"/>
        <end position="77"/>
    </location>
</feature>
<feature type="transmembrane region" description="Helical" evidence="7">
    <location>
        <begin position="89"/>
        <end position="109"/>
    </location>
</feature>
<dbReference type="Pfam" id="PF05977">
    <property type="entry name" value="MFS_3"/>
    <property type="match status" value="1"/>
</dbReference>
<dbReference type="KEGG" id="poz:I0K15_12755"/>
<dbReference type="PANTHER" id="PTHR23513:SF11">
    <property type="entry name" value="STAPHYLOFERRIN A TRANSPORTER"/>
    <property type="match status" value="1"/>
</dbReference>
<dbReference type="AlphaFoldDB" id="A0A7S9LQ50"/>
<feature type="transmembrane region" description="Helical" evidence="7">
    <location>
        <begin position="143"/>
        <end position="162"/>
    </location>
</feature>
<keyword evidence="6 7" id="KW-0472">Membrane</keyword>
<evidence type="ECO:0000313" key="8">
    <source>
        <dbReference type="EMBL" id="QPH52680.1"/>
    </source>
</evidence>
<dbReference type="SUPFAM" id="SSF103473">
    <property type="entry name" value="MFS general substrate transporter"/>
    <property type="match status" value="1"/>
</dbReference>
<evidence type="ECO:0000256" key="1">
    <source>
        <dbReference type="ARBA" id="ARBA00004651"/>
    </source>
</evidence>
<dbReference type="Proteomes" id="UP000594800">
    <property type="component" value="Chromosome"/>
</dbReference>
<feature type="transmembrane region" description="Helical" evidence="7">
    <location>
        <begin position="26"/>
        <end position="50"/>
    </location>
</feature>
<protein>
    <submittedName>
        <fullName evidence="8">MFS transporter</fullName>
    </submittedName>
</protein>
<accession>A0A7S9LQ50</accession>
<keyword evidence="2" id="KW-0813">Transport</keyword>
<proteinExistence type="predicted"/>
<keyword evidence="5 7" id="KW-1133">Transmembrane helix</keyword>
<evidence type="ECO:0000313" key="9">
    <source>
        <dbReference type="Proteomes" id="UP000594800"/>
    </source>
</evidence>
<feature type="transmembrane region" description="Helical" evidence="7">
    <location>
        <begin position="387"/>
        <end position="404"/>
    </location>
</feature>
<gene>
    <name evidence="8" type="ORF">I0K15_12755</name>
</gene>
<sequence length="409" mass="42203">MHGSFVARRYLPRMVPTALIHRDFRIYVIGNFFALNGVWVQRITIAWLGWALTDSASFVGLLAFLMMIPTLALGPVLGVVVDRSDVRRAAIGAQIALAAVTAGLIAVYFSGALGPVLLAGFALLIGTVTALHHPVRMAMAPRLVPREAIGAAVPIISINFNLSRFLGPFIAGTLIAAFGIGAALVVNFVAFLPLLAALLVVTPRPQDGPKTEPTGFLDSFREGLAHAGADRVIRSGIAMTALAALPARGVQEILPVIADGAFARGPEGLGQLTAAAGLGALFSSAWLATHPIRPGDRLPRLSVAAAFASILLVAVLAAVPSWPAALAVLFGLGAAGTLTAVGIQSAIQIRLGDALRGRVMSLWVTTALASTAMGAILLGVLTDAVGLAPALTGTAIVALFLLILSTRLQ</sequence>
<comment type="subcellular location">
    <subcellularLocation>
        <location evidence="1">Cell membrane</location>
        <topology evidence="1">Multi-pass membrane protein</topology>
    </subcellularLocation>
</comment>
<feature type="transmembrane region" description="Helical" evidence="7">
    <location>
        <begin position="301"/>
        <end position="319"/>
    </location>
</feature>
<dbReference type="InterPro" id="IPR010290">
    <property type="entry name" value="TM_effector"/>
</dbReference>
<dbReference type="CDD" id="cd06173">
    <property type="entry name" value="MFS_MefA_like"/>
    <property type="match status" value="1"/>
</dbReference>
<organism evidence="8 9">
    <name type="scientific">Pontivivens ytuae</name>
    <dbReference type="NCBI Taxonomy" id="2789856"/>
    <lineage>
        <taxon>Bacteria</taxon>
        <taxon>Pseudomonadati</taxon>
        <taxon>Pseudomonadota</taxon>
        <taxon>Alphaproteobacteria</taxon>
        <taxon>Rhodobacterales</taxon>
        <taxon>Paracoccaceae</taxon>
        <taxon>Pontivivens</taxon>
    </lineage>
</organism>
<dbReference type="EMBL" id="CP064942">
    <property type="protein sequence ID" value="QPH52680.1"/>
    <property type="molecule type" value="Genomic_DNA"/>
</dbReference>
<dbReference type="InterPro" id="IPR036259">
    <property type="entry name" value="MFS_trans_sf"/>
</dbReference>
<evidence type="ECO:0000256" key="5">
    <source>
        <dbReference type="ARBA" id="ARBA00022989"/>
    </source>
</evidence>
<keyword evidence="3" id="KW-1003">Cell membrane</keyword>
<keyword evidence="9" id="KW-1185">Reference proteome</keyword>
<evidence type="ECO:0000256" key="3">
    <source>
        <dbReference type="ARBA" id="ARBA00022475"/>
    </source>
</evidence>
<dbReference type="Gene3D" id="1.20.1250.20">
    <property type="entry name" value="MFS general substrate transporter like domains"/>
    <property type="match status" value="1"/>
</dbReference>
<evidence type="ECO:0000256" key="7">
    <source>
        <dbReference type="SAM" id="Phobius"/>
    </source>
</evidence>
<dbReference type="PANTHER" id="PTHR23513">
    <property type="entry name" value="INTEGRAL MEMBRANE EFFLUX PROTEIN-RELATED"/>
    <property type="match status" value="1"/>
</dbReference>
<evidence type="ECO:0000256" key="4">
    <source>
        <dbReference type="ARBA" id="ARBA00022692"/>
    </source>
</evidence>
<keyword evidence="4 7" id="KW-0812">Transmembrane</keyword>
<reference evidence="8 9" key="1">
    <citation type="submission" date="2020-11" db="EMBL/GenBank/DDBJ databases">
        <title>Description of Pontivivens ytuae sp. nov. isolated from deep sea sediment of Mariana Trench.</title>
        <authorList>
            <person name="Wang Z."/>
            <person name="Sun Q.-L."/>
            <person name="Xu X.-D."/>
            <person name="Tang Y.-Z."/>
            <person name="Zhang J."/>
        </authorList>
    </citation>
    <scope>NUCLEOTIDE SEQUENCE [LARGE SCALE GENOMIC DNA]</scope>
    <source>
        <strain evidence="8 9">MT2928</strain>
    </source>
</reference>
<name>A0A7S9LQ50_9RHOB</name>
<feature type="transmembrane region" description="Helical" evidence="7">
    <location>
        <begin position="359"/>
        <end position="381"/>
    </location>
</feature>
<evidence type="ECO:0000256" key="6">
    <source>
        <dbReference type="ARBA" id="ARBA00023136"/>
    </source>
</evidence>
<feature type="transmembrane region" description="Helical" evidence="7">
    <location>
        <begin position="174"/>
        <end position="201"/>
    </location>
</feature>
<feature type="transmembrane region" description="Helical" evidence="7">
    <location>
        <begin position="115"/>
        <end position="131"/>
    </location>
</feature>
<evidence type="ECO:0000256" key="2">
    <source>
        <dbReference type="ARBA" id="ARBA00022448"/>
    </source>
</evidence>